<evidence type="ECO:0000313" key="3">
    <source>
        <dbReference type="Proteomes" id="UP000499080"/>
    </source>
</evidence>
<dbReference type="EMBL" id="BGPR01004286">
    <property type="protein sequence ID" value="GBM97996.1"/>
    <property type="molecule type" value="Genomic_DNA"/>
</dbReference>
<name>A0A4Y2K8W4_ARAVE</name>
<proteinExistence type="predicted"/>
<accession>A0A4Y2K8W4</accession>
<feature type="signal peptide" evidence="1">
    <location>
        <begin position="1"/>
        <end position="17"/>
    </location>
</feature>
<reference evidence="2 3" key="1">
    <citation type="journal article" date="2019" name="Sci. Rep.">
        <title>Orb-weaving spider Araneus ventricosus genome elucidates the spidroin gene catalogue.</title>
        <authorList>
            <person name="Kono N."/>
            <person name="Nakamura H."/>
            <person name="Ohtoshi R."/>
            <person name="Moran D.A.P."/>
            <person name="Shinohara A."/>
            <person name="Yoshida Y."/>
            <person name="Fujiwara M."/>
            <person name="Mori M."/>
            <person name="Tomita M."/>
            <person name="Arakawa K."/>
        </authorList>
    </citation>
    <scope>NUCLEOTIDE SEQUENCE [LARGE SCALE GENOMIC DNA]</scope>
</reference>
<gene>
    <name evidence="2" type="ORF">AVEN_98532_1</name>
</gene>
<sequence>MWIILLSLIVFAEGTAGEIDCDKYRHEQCQRPKLFAEIPREVDVFNALCPDMLTYIKCTEEYDVKCKEEKHRRFADPERYANIRSVLSEICEEGSTLNEVATSNLKCFNETFSNTNCRLDLLAFIDSFREKEPLDEFTTSTYDIPEKIYCLSELRFLGCLVEDINRNCGIRARHATVEFLQRASFADDLCPLEFRETLLEDIDEFDLTEEQKTFAISELERMKLSDEAKIIRI</sequence>
<protein>
    <recommendedName>
        <fullName evidence="4">DUF19 domain-containing protein</fullName>
    </recommendedName>
</protein>
<dbReference type="AlphaFoldDB" id="A0A4Y2K8W4"/>
<dbReference type="OrthoDB" id="10326610at2759"/>
<dbReference type="Proteomes" id="UP000499080">
    <property type="component" value="Unassembled WGS sequence"/>
</dbReference>
<evidence type="ECO:0008006" key="4">
    <source>
        <dbReference type="Google" id="ProtNLM"/>
    </source>
</evidence>
<feature type="chain" id="PRO_5021482970" description="DUF19 domain-containing protein" evidence="1">
    <location>
        <begin position="18"/>
        <end position="233"/>
    </location>
</feature>
<evidence type="ECO:0000256" key="1">
    <source>
        <dbReference type="SAM" id="SignalP"/>
    </source>
</evidence>
<keyword evidence="1" id="KW-0732">Signal</keyword>
<evidence type="ECO:0000313" key="2">
    <source>
        <dbReference type="EMBL" id="GBM97996.1"/>
    </source>
</evidence>
<comment type="caution">
    <text evidence="2">The sequence shown here is derived from an EMBL/GenBank/DDBJ whole genome shotgun (WGS) entry which is preliminary data.</text>
</comment>
<keyword evidence="3" id="KW-1185">Reference proteome</keyword>
<organism evidence="2 3">
    <name type="scientific">Araneus ventricosus</name>
    <name type="common">Orbweaver spider</name>
    <name type="synonym">Epeira ventricosa</name>
    <dbReference type="NCBI Taxonomy" id="182803"/>
    <lineage>
        <taxon>Eukaryota</taxon>
        <taxon>Metazoa</taxon>
        <taxon>Ecdysozoa</taxon>
        <taxon>Arthropoda</taxon>
        <taxon>Chelicerata</taxon>
        <taxon>Arachnida</taxon>
        <taxon>Araneae</taxon>
        <taxon>Araneomorphae</taxon>
        <taxon>Entelegynae</taxon>
        <taxon>Araneoidea</taxon>
        <taxon>Araneidae</taxon>
        <taxon>Araneus</taxon>
    </lineage>
</organism>